<feature type="region of interest" description="Disordered" evidence="2">
    <location>
        <begin position="471"/>
        <end position="491"/>
    </location>
</feature>
<evidence type="ECO:0000313" key="3">
    <source>
        <dbReference type="EMBL" id="QQK47175.1"/>
    </source>
</evidence>
<evidence type="ECO:0000256" key="1">
    <source>
        <dbReference type="SAM" id="Coils"/>
    </source>
</evidence>
<dbReference type="Proteomes" id="UP000595662">
    <property type="component" value="Chromosome 5"/>
</dbReference>
<dbReference type="VEuPathDB" id="FungiDB:PDIP_27230"/>
<protein>
    <submittedName>
        <fullName evidence="3">Nuclear RNA binding protein, putative</fullName>
    </submittedName>
</protein>
<evidence type="ECO:0000256" key="2">
    <source>
        <dbReference type="SAM" id="MobiDB-lite"/>
    </source>
</evidence>
<proteinExistence type="predicted"/>
<feature type="coiled-coil region" evidence="1">
    <location>
        <begin position="364"/>
        <end position="391"/>
    </location>
</feature>
<keyword evidence="1" id="KW-0175">Coiled coil</keyword>
<evidence type="ECO:0000313" key="4">
    <source>
        <dbReference type="Proteomes" id="UP000595662"/>
    </source>
</evidence>
<accession>A0A7T6XTL0</accession>
<name>A0A7T6XTL0_PENDI</name>
<gene>
    <name evidence="3" type="ORF">Pdw03_2073</name>
</gene>
<sequence length="514" mass="57089">MGHSDDVTALSAQHFYANFQQNFASFKGLGEKVSTKLQIARDSKIQMDMDSPAHQLSSRKHLRSSDDESSDWSSDISGQFDDAEEAQADDHRSPPAKLTKRRRSNDWPLPEEAADYGSHDRRTHRGENGSRSVSGNGSGYKASPRASPRGSLASLRARHPRGRTSRFIEATMSDSVSEKPPSIYFQEQENKNAGMQHRSSGIFRFGKAIASAFNPFGGWGRNSEEAPNKSPQKDVIHQAEQAYAELKKAGYKGTNKGHYTEGLGVNAALADQTWRSIQQKMEHGSPVKEPYRHPIDQVDRCAPSRSESSASKRSSLQDLRLPKSFFKSHGSPSAPSAVYCDRKSDEYESTGLRKQPSRRELSRQTKLLKKVSNLEDKLQRARRELRDLTGNEERITAPTVQPKTLNTEMDPASFPKKFVPGALPTLPSERLLDQKAAENETAGPAVTNLTALPSVDDRETFFFEESRLPHTPAKAQTTKRHLKGTQPSSMVGTLLSPVRRKASIIMNATPSSRF</sequence>
<dbReference type="RefSeq" id="XP_065957798.1">
    <property type="nucleotide sequence ID" value="XM_066100071.1"/>
</dbReference>
<feature type="region of interest" description="Disordered" evidence="2">
    <location>
        <begin position="323"/>
        <end position="362"/>
    </location>
</feature>
<dbReference type="EMBL" id="CP060778">
    <property type="protein sequence ID" value="QQK47175.1"/>
    <property type="molecule type" value="Genomic_DNA"/>
</dbReference>
<dbReference type="AlphaFoldDB" id="A0A7T6XTL0"/>
<dbReference type="GeneID" id="26231043"/>
<feature type="compositionally biased region" description="Basic and acidic residues" evidence="2">
    <location>
        <begin position="117"/>
        <end position="128"/>
    </location>
</feature>
<feature type="region of interest" description="Disordered" evidence="2">
    <location>
        <begin position="44"/>
        <end position="181"/>
    </location>
</feature>
<reference evidence="3 4" key="1">
    <citation type="submission" date="2020-08" db="EMBL/GenBank/DDBJ databases">
        <title>The completed genome sequence of the pathogenic ascomycete fungus Penicillium digitatum.</title>
        <authorList>
            <person name="Wang M."/>
        </authorList>
    </citation>
    <scope>NUCLEOTIDE SEQUENCE [LARGE SCALE GENOMIC DNA]</scope>
    <source>
        <strain evidence="3 4">PdW03</strain>
    </source>
</reference>
<organism evidence="3 4">
    <name type="scientific">Penicillium digitatum</name>
    <name type="common">Green mold</name>
    <dbReference type="NCBI Taxonomy" id="36651"/>
    <lineage>
        <taxon>Eukaryota</taxon>
        <taxon>Fungi</taxon>
        <taxon>Dikarya</taxon>
        <taxon>Ascomycota</taxon>
        <taxon>Pezizomycotina</taxon>
        <taxon>Eurotiomycetes</taxon>
        <taxon>Eurotiomycetidae</taxon>
        <taxon>Eurotiales</taxon>
        <taxon>Aspergillaceae</taxon>
        <taxon>Penicillium</taxon>
    </lineage>
</organism>